<dbReference type="AlphaFoldDB" id="F6F2Y5"/>
<evidence type="ECO:0000313" key="1">
    <source>
        <dbReference type="EMBL" id="AEG50797.1"/>
    </source>
</evidence>
<dbReference type="InterPro" id="IPR025427">
    <property type="entry name" value="DUF4160"/>
</dbReference>
<dbReference type="KEGG" id="sch:Sphch_3183"/>
<sequence>MPKVFDWNGYRFHFYANEGDPREPVHIHVRKGRDNAKFWL</sequence>
<evidence type="ECO:0000313" key="2">
    <source>
        <dbReference type="Proteomes" id="UP000007150"/>
    </source>
</evidence>
<proteinExistence type="predicted"/>
<dbReference type="Pfam" id="PF13711">
    <property type="entry name" value="DUF4160"/>
    <property type="match status" value="1"/>
</dbReference>
<dbReference type="Proteomes" id="UP000007150">
    <property type="component" value="Chromosome 2"/>
</dbReference>
<keyword evidence="2" id="KW-1185">Reference proteome</keyword>
<dbReference type="HOGENOM" id="CLU_3296660_0_0_5"/>
<reference evidence="1 2" key="1">
    <citation type="submission" date="2011-05" db="EMBL/GenBank/DDBJ databases">
        <title>Complete sequence of chromosome 2 of Sphingobium chlorophenolicum L-1.</title>
        <authorList>
            <consortium name="US DOE Joint Genome Institute"/>
            <person name="Lucas S."/>
            <person name="Han J."/>
            <person name="Lapidus A."/>
            <person name="Cheng J.-F."/>
            <person name="Goodwin L."/>
            <person name="Pitluck S."/>
            <person name="Peters L."/>
            <person name="Daligault H."/>
            <person name="Han C."/>
            <person name="Tapia R."/>
            <person name="Land M."/>
            <person name="Hauser L."/>
            <person name="Kyrpides N."/>
            <person name="Ivanova N."/>
            <person name="Pagani I."/>
            <person name="Turner P."/>
            <person name="Copley S."/>
            <person name="Woyke T."/>
        </authorList>
    </citation>
    <scope>NUCLEOTIDE SEQUENCE [LARGE SCALE GENOMIC DNA]</scope>
    <source>
        <strain evidence="1 2">L-1</strain>
    </source>
</reference>
<dbReference type="RefSeq" id="WP_013849027.1">
    <property type="nucleotide sequence ID" value="NC_015594.1"/>
</dbReference>
<protein>
    <recommendedName>
        <fullName evidence="3">DUF4160 domain-containing protein</fullName>
    </recommendedName>
</protein>
<accession>F6F2Y5</accession>
<dbReference type="EMBL" id="CP002799">
    <property type="protein sequence ID" value="AEG50797.1"/>
    <property type="molecule type" value="Genomic_DNA"/>
</dbReference>
<name>F6F2Y5_SPHCR</name>
<dbReference type="STRING" id="690566.Sphch_3183"/>
<evidence type="ECO:0008006" key="3">
    <source>
        <dbReference type="Google" id="ProtNLM"/>
    </source>
</evidence>
<organism evidence="1 2">
    <name type="scientific">Sphingobium chlorophenolicum L-1</name>
    <dbReference type="NCBI Taxonomy" id="690566"/>
    <lineage>
        <taxon>Bacteria</taxon>
        <taxon>Pseudomonadati</taxon>
        <taxon>Pseudomonadota</taxon>
        <taxon>Alphaproteobacteria</taxon>
        <taxon>Sphingomonadales</taxon>
        <taxon>Sphingomonadaceae</taxon>
        <taxon>Sphingobium</taxon>
    </lineage>
</organism>
<gene>
    <name evidence="1" type="ORF">Sphch_3183</name>
</gene>